<feature type="transmembrane region" description="Helical" evidence="15">
    <location>
        <begin position="6"/>
        <end position="29"/>
    </location>
</feature>
<comment type="function">
    <text evidence="10">F(1)F(0) ATP synthase produces ATP from ADP in the presence of a proton or sodium gradient. F-type ATPases consist of two structural domains, F(1) containing the extramembraneous catalytic core and F(0) containing the membrane proton channel, linked together by a central stalk and a peripheral stalk. During catalysis, ATP synthesis in the catalytic domain of F(1) is coupled via a rotary mechanism of the central stalk subunits to proton translocation.</text>
</comment>
<evidence type="ECO:0000256" key="9">
    <source>
        <dbReference type="ARBA" id="ARBA00023310"/>
    </source>
</evidence>
<keyword evidence="17" id="KW-1185">Reference proteome</keyword>
<keyword evidence="2 13" id="KW-0813">Transport</keyword>
<organism evidence="16 17">
    <name type="scientific">Campylobacter aviculae</name>
    <dbReference type="NCBI Taxonomy" id="2510190"/>
    <lineage>
        <taxon>Bacteria</taxon>
        <taxon>Pseudomonadati</taxon>
        <taxon>Campylobacterota</taxon>
        <taxon>Epsilonproteobacteria</taxon>
        <taxon>Campylobacterales</taxon>
        <taxon>Campylobacteraceae</taxon>
        <taxon>Campylobacter</taxon>
    </lineage>
</organism>
<proteinExistence type="inferred from homology"/>
<comment type="similarity">
    <text evidence="1 13">Belongs to the ATPase B chain family.</text>
</comment>
<evidence type="ECO:0000256" key="14">
    <source>
        <dbReference type="SAM" id="Coils"/>
    </source>
</evidence>
<dbReference type="InterPro" id="IPR002146">
    <property type="entry name" value="ATP_synth_b/b'su_bac/chlpt"/>
</dbReference>
<keyword evidence="9" id="KW-0066">ATP synthesis</keyword>
<keyword evidence="8 15" id="KW-0472">Membrane</keyword>
<evidence type="ECO:0000256" key="5">
    <source>
        <dbReference type="ARBA" id="ARBA00022781"/>
    </source>
</evidence>
<keyword evidence="7 13" id="KW-0406">Ion transport</keyword>
<reference evidence="16 17" key="1">
    <citation type="submission" date="2018-05" db="EMBL/GenBank/DDBJ databases">
        <title>Novel Campyloabacter and Helicobacter Species and Strains.</title>
        <authorList>
            <person name="Mannion A.J."/>
            <person name="Shen Z."/>
            <person name="Fox J.G."/>
        </authorList>
    </citation>
    <scope>NUCLEOTIDE SEQUENCE [LARGE SCALE GENOMIC DNA]</scope>
    <source>
        <strain evidence="17">MIT17-670</strain>
    </source>
</reference>
<dbReference type="NCBIfam" id="NF006293">
    <property type="entry name" value="PRK08476.1"/>
    <property type="match status" value="1"/>
</dbReference>
<dbReference type="InterPro" id="IPR050059">
    <property type="entry name" value="ATP_synthase_B_chain"/>
</dbReference>
<evidence type="ECO:0000256" key="1">
    <source>
        <dbReference type="ARBA" id="ARBA00005513"/>
    </source>
</evidence>
<dbReference type="GO" id="GO:0046961">
    <property type="term" value="F:proton-transporting ATPase activity, rotational mechanism"/>
    <property type="evidence" value="ECO:0007669"/>
    <property type="project" value="TreeGrafter"/>
</dbReference>
<feature type="coiled-coil region" evidence="14">
    <location>
        <begin position="43"/>
        <end position="118"/>
    </location>
</feature>
<dbReference type="CDD" id="cd06503">
    <property type="entry name" value="ATP-synt_Fo_b"/>
    <property type="match status" value="1"/>
</dbReference>
<evidence type="ECO:0000256" key="7">
    <source>
        <dbReference type="ARBA" id="ARBA00023065"/>
    </source>
</evidence>
<evidence type="ECO:0000256" key="10">
    <source>
        <dbReference type="ARBA" id="ARBA00025198"/>
    </source>
</evidence>
<dbReference type="AlphaFoldDB" id="A0A4U7BSV9"/>
<dbReference type="GO" id="GO:0045259">
    <property type="term" value="C:proton-transporting ATP synthase complex"/>
    <property type="evidence" value="ECO:0007669"/>
    <property type="project" value="UniProtKB-KW"/>
</dbReference>
<keyword evidence="4 13" id="KW-0812">Transmembrane</keyword>
<comment type="function">
    <text evidence="11">Component of the F(0) channel, it forms part of the peripheral stalk, linking F(1) to F(0). The b'-subunit is a diverged and duplicated form of b found in plants and photosynthetic bacteria.</text>
</comment>
<evidence type="ECO:0000256" key="2">
    <source>
        <dbReference type="ARBA" id="ARBA00022448"/>
    </source>
</evidence>
<dbReference type="PANTHER" id="PTHR33445:SF1">
    <property type="entry name" value="ATP SYNTHASE SUBUNIT B"/>
    <property type="match status" value="1"/>
</dbReference>
<accession>A0A4U7BSV9</accession>
<evidence type="ECO:0000256" key="12">
    <source>
        <dbReference type="ARBA" id="ARBA00037847"/>
    </source>
</evidence>
<protein>
    <submittedName>
        <fullName evidence="16">F0F1 ATP synthase subunit B</fullName>
    </submittedName>
</protein>
<evidence type="ECO:0000313" key="17">
    <source>
        <dbReference type="Proteomes" id="UP000310353"/>
    </source>
</evidence>
<dbReference type="OrthoDB" id="5334261at2"/>
<evidence type="ECO:0000256" key="8">
    <source>
        <dbReference type="ARBA" id="ARBA00023136"/>
    </source>
</evidence>
<evidence type="ECO:0000313" key="16">
    <source>
        <dbReference type="EMBL" id="TKX31904.1"/>
    </source>
</evidence>
<sequence length="145" mass="17089">MFEDMHPSIMFATMAIFLAMIVILNTMLYKPLLKFMDERNDSIKNDENKVKENSQEMLNANDEVEAIYANTREEVYKIKQNAINAAKEEADQVIKSKKEELERKMSNFYIELENQKKEFQSSLFEHLPELKQALYNNIKQSGINR</sequence>
<comment type="caution">
    <text evidence="16">The sequence shown here is derived from an EMBL/GenBank/DDBJ whole genome shotgun (WGS) entry which is preliminary data.</text>
</comment>
<dbReference type="EMBL" id="NXMA01000008">
    <property type="protein sequence ID" value="TKX31904.1"/>
    <property type="molecule type" value="Genomic_DNA"/>
</dbReference>
<dbReference type="Pfam" id="PF00430">
    <property type="entry name" value="ATP-synt_B"/>
    <property type="match status" value="1"/>
</dbReference>
<evidence type="ECO:0000256" key="13">
    <source>
        <dbReference type="RuleBase" id="RU003848"/>
    </source>
</evidence>
<keyword evidence="3 13" id="KW-0138">CF(0)</keyword>
<comment type="subcellular location">
    <subcellularLocation>
        <location evidence="12">Endomembrane system</location>
        <topology evidence="12">Single-pass membrane protein</topology>
    </subcellularLocation>
</comment>
<dbReference type="PANTHER" id="PTHR33445">
    <property type="entry name" value="ATP SYNTHASE SUBUNIT B', CHLOROPLASTIC"/>
    <property type="match status" value="1"/>
</dbReference>
<evidence type="ECO:0000256" key="3">
    <source>
        <dbReference type="ARBA" id="ARBA00022547"/>
    </source>
</evidence>
<dbReference type="RefSeq" id="WP_137622428.1">
    <property type="nucleotide sequence ID" value="NZ_NXMA01000008.1"/>
</dbReference>
<evidence type="ECO:0000256" key="11">
    <source>
        <dbReference type="ARBA" id="ARBA00025614"/>
    </source>
</evidence>
<dbReference type="GO" id="GO:0015986">
    <property type="term" value="P:proton motive force-driven ATP synthesis"/>
    <property type="evidence" value="ECO:0007669"/>
    <property type="project" value="InterPro"/>
</dbReference>
<name>A0A4U7BSV9_9BACT</name>
<evidence type="ECO:0000256" key="15">
    <source>
        <dbReference type="SAM" id="Phobius"/>
    </source>
</evidence>
<keyword evidence="14" id="KW-0175">Coiled coil</keyword>
<dbReference type="Proteomes" id="UP000310353">
    <property type="component" value="Unassembled WGS sequence"/>
</dbReference>
<evidence type="ECO:0000256" key="4">
    <source>
        <dbReference type="ARBA" id="ARBA00022692"/>
    </source>
</evidence>
<gene>
    <name evidence="16" type="ORF">CQA76_05480</name>
</gene>
<dbReference type="GO" id="GO:0012505">
    <property type="term" value="C:endomembrane system"/>
    <property type="evidence" value="ECO:0007669"/>
    <property type="project" value="UniProtKB-SubCell"/>
</dbReference>
<keyword evidence="5 13" id="KW-0375">Hydrogen ion transport</keyword>
<evidence type="ECO:0000256" key="6">
    <source>
        <dbReference type="ARBA" id="ARBA00022989"/>
    </source>
</evidence>
<keyword evidence="6 15" id="KW-1133">Transmembrane helix</keyword>